<dbReference type="RefSeq" id="WP_378091305.1">
    <property type="nucleotide sequence ID" value="NZ_JBHSEP010000001.1"/>
</dbReference>
<dbReference type="GO" id="GO:0016853">
    <property type="term" value="F:isomerase activity"/>
    <property type="evidence" value="ECO:0007669"/>
    <property type="project" value="UniProtKB-KW"/>
</dbReference>
<dbReference type="Pfam" id="PF01261">
    <property type="entry name" value="AP_endonuc_2"/>
    <property type="match status" value="1"/>
</dbReference>
<protein>
    <submittedName>
        <fullName evidence="2">Sugar phosphate isomerase/epimerase family protein</fullName>
    </submittedName>
</protein>
<evidence type="ECO:0000259" key="1">
    <source>
        <dbReference type="Pfam" id="PF01261"/>
    </source>
</evidence>
<dbReference type="Gene3D" id="3.20.20.150">
    <property type="entry name" value="Divalent-metal-dependent TIM barrel enzymes"/>
    <property type="match status" value="1"/>
</dbReference>
<keyword evidence="3" id="KW-1185">Reference proteome</keyword>
<proteinExistence type="predicted"/>
<dbReference type="InterPro" id="IPR050312">
    <property type="entry name" value="IolE/XylAMocC-like"/>
</dbReference>
<dbReference type="InterPro" id="IPR036237">
    <property type="entry name" value="Xyl_isomerase-like_sf"/>
</dbReference>
<dbReference type="EMBL" id="JBHSEP010000001">
    <property type="protein sequence ID" value="MFC4596802.1"/>
    <property type="molecule type" value="Genomic_DNA"/>
</dbReference>
<evidence type="ECO:0000313" key="3">
    <source>
        <dbReference type="Proteomes" id="UP001596028"/>
    </source>
</evidence>
<keyword evidence="2" id="KW-0413">Isomerase</keyword>
<name>A0ABV9F564_9BACL</name>
<evidence type="ECO:0000313" key="2">
    <source>
        <dbReference type="EMBL" id="MFC4596802.1"/>
    </source>
</evidence>
<accession>A0ABV9F564</accession>
<reference evidence="3" key="1">
    <citation type="journal article" date="2019" name="Int. J. Syst. Evol. Microbiol.">
        <title>The Global Catalogue of Microorganisms (GCM) 10K type strain sequencing project: providing services to taxonomists for standard genome sequencing and annotation.</title>
        <authorList>
            <consortium name="The Broad Institute Genomics Platform"/>
            <consortium name="The Broad Institute Genome Sequencing Center for Infectious Disease"/>
            <person name="Wu L."/>
            <person name="Ma J."/>
        </authorList>
    </citation>
    <scope>NUCLEOTIDE SEQUENCE [LARGE SCALE GENOMIC DNA]</scope>
    <source>
        <strain evidence="3">CCUG 49571</strain>
    </source>
</reference>
<dbReference type="InterPro" id="IPR013022">
    <property type="entry name" value="Xyl_isomerase-like_TIM-brl"/>
</dbReference>
<comment type="caution">
    <text evidence="2">The sequence shown here is derived from an EMBL/GenBank/DDBJ whole genome shotgun (WGS) entry which is preliminary data.</text>
</comment>
<dbReference type="SUPFAM" id="SSF51658">
    <property type="entry name" value="Xylose isomerase-like"/>
    <property type="match status" value="1"/>
</dbReference>
<organism evidence="2 3">
    <name type="scientific">Cohnella hongkongensis</name>
    <dbReference type="NCBI Taxonomy" id="178337"/>
    <lineage>
        <taxon>Bacteria</taxon>
        <taxon>Bacillati</taxon>
        <taxon>Bacillota</taxon>
        <taxon>Bacilli</taxon>
        <taxon>Bacillales</taxon>
        <taxon>Paenibacillaceae</taxon>
        <taxon>Cohnella</taxon>
    </lineage>
</organism>
<feature type="domain" description="Xylose isomerase-like TIM barrel" evidence="1">
    <location>
        <begin position="20"/>
        <end position="228"/>
    </location>
</feature>
<gene>
    <name evidence="2" type="ORF">ACFO3S_01005</name>
</gene>
<dbReference type="PANTHER" id="PTHR12110">
    <property type="entry name" value="HYDROXYPYRUVATE ISOMERASE"/>
    <property type="match status" value="1"/>
</dbReference>
<dbReference type="Proteomes" id="UP001596028">
    <property type="component" value="Unassembled WGS sequence"/>
</dbReference>
<dbReference type="PANTHER" id="PTHR12110:SF53">
    <property type="entry name" value="BLR5974 PROTEIN"/>
    <property type="match status" value="1"/>
</dbReference>
<sequence length="254" mass="28582">MEAVGSTLIRSQGTLEEALAQVNRMGFRLVELGVQPWCDLKPENLMNRYERELARVQHLLEQHHLTAVGLNAGLTERTTEEMQMLAALANDLSIKIITTNPRSPETDFAGEVEQLRELVRICAATGAQATIETHMFSMTEKPENALRLAQHVPGLGLTLDVSHYYCNGSEDRIRPLLPFVKHVHIRDCGRTWDRIQMPFGEGLLELKRWADELRAASYNGFIAVEYIDLPDVAFAVEEATVNCKKAIEAIWGDE</sequence>